<dbReference type="InterPro" id="IPR032430">
    <property type="entry name" value="Blm10_mid"/>
</dbReference>
<evidence type="ECO:0000313" key="2">
    <source>
        <dbReference type="EMBL" id="KFM69250.1"/>
    </source>
</evidence>
<organism evidence="2 3">
    <name type="scientific">Stegodyphus mimosarum</name>
    <name type="common">African social velvet spider</name>
    <dbReference type="NCBI Taxonomy" id="407821"/>
    <lineage>
        <taxon>Eukaryota</taxon>
        <taxon>Metazoa</taxon>
        <taxon>Ecdysozoa</taxon>
        <taxon>Arthropoda</taxon>
        <taxon>Chelicerata</taxon>
        <taxon>Arachnida</taxon>
        <taxon>Araneae</taxon>
        <taxon>Araneomorphae</taxon>
        <taxon>Entelegynae</taxon>
        <taxon>Eresoidea</taxon>
        <taxon>Eresidae</taxon>
        <taxon>Stegodyphus</taxon>
    </lineage>
</organism>
<keyword evidence="3" id="KW-1185">Reference proteome</keyword>
<dbReference type="PANTHER" id="PTHR32170:SF3">
    <property type="entry name" value="PROTEASOME ACTIVATOR COMPLEX SUBUNIT 4"/>
    <property type="match status" value="1"/>
</dbReference>
<evidence type="ECO:0000259" key="1">
    <source>
        <dbReference type="Pfam" id="PF16507"/>
    </source>
</evidence>
<proteinExistence type="predicted"/>
<dbReference type="GO" id="GO:0000502">
    <property type="term" value="C:proteasome complex"/>
    <property type="evidence" value="ECO:0007669"/>
    <property type="project" value="UniProtKB-KW"/>
</dbReference>
<dbReference type="GO" id="GO:0010499">
    <property type="term" value="P:proteasomal ubiquitin-independent protein catabolic process"/>
    <property type="evidence" value="ECO:0007669"/>
    <property type="project" value="TreeGrafter"/>
</dbReference>
<dbReference type="InterPro" id="IPR035309">
    <property type="entry name" value="PSME4"/>
</dbReference>
<dbReference type="OMA" id="SEVIRCD"/>
<dbReference type="GO" id="GO:0016504">
    <property type="term" value="F:peptidase activator activity"/>
    <property type="evidence" value="ECO:0007669"/>
    <property type="project" value="InterPro"/>
</dbReference>
<name>A0A087TVW1_STEMI</name>
<feature type="non-terminal residue" evidence="2">
    <location>
        <position position="433"/>
    </location>
</feature>
<dbReference type="OrthoDB" id="6412233at2759"/>
<accession>A0A087TVW1</accession>
<reference evidence="2 3" key="1">
    <citation type="submission" date="2013-11" db="EMBL/GenBank/DDBJ databases">
        <title>Genome sequencing of Stegodyphus mimosarum.</title>
        <authorList>
            <person name="Bechsgaard J."/>
        </authorList>
    </citation>
    <scope>NUCLEOTIDE SEQUENCE [LARGE SCALE GENOMIC DNA]</scope>
</reference>
<dbReference type="EMBL" id="KK116997">
    <property type="protein sequence ID" value="KFM69250.1"/>
    <property type="molecule type" value="Genomic_DNA"/>
</dbReference>
<dbReference type="GO" id="GO:0005634">
    <property type="term" value="C:nucleus"/>
    <property type="evidence" value="ECO:0007669"/>
    <property type="project" value="TreeGrafter"/>
</dbReference>
<dbReference type="STRING" id="407821.A0A087TVW1"/>
<dbReference type="AlphaFoldDB" id="A0A087TVW1"/>
<protein>
    <submittedName>
        <fullName evidence="2">Proteasome activator complex subunit 4</fullName>
    </submittedName>
</protein>
<dbReference type="Proteomes" id="UP000054359">
    <property type="component" value="Unassembled WGS sequence"/>
</dbReference>
<evidence type="ECO:0000313" key="3">
    <source>
        <dbReference type="Proteomes" id="UP000054359"/>
    </source>
</evidence>
<keyword evidence="2" id="KW-0647">Proteasome</keyword>
<dbReference type="PANTHER" id="PTHR32170">
    <property type="entry name" value="PROTEASOME ACTIVATOR COMPLEX SUBUNIT 4"/>
    <property type="match status" value="1"/>
</dbReference>
<gene>
    <name evidence="2" type="ORF">X975_02681</name>
</gene>
<sequence>MFSKRGCLDSAIALQNLGALRPEIVIPPLLERLYSSLETLIEPHRLTAAMHCLVPVSRSLVQSNKYFPEGPSHVIPLLMGALPGIDPNDIKKCMVTFQFISTLISLVLLVDCSSAVNATTELPEQVQEVCLATAAFEDFVLQFMDRCFVLIENSCLDNPSRLDRDSERTNPEENFLEVGLYSTFGIIITQSSPAIYEVALSKLQTFVTSHILEINVSGKYAANMCRVASRVNPELGLQAFVPHFSKLVLALTESEDLVNEEKLDDELLFSLLILSEVIRCDGHYLLKYQSNIERLLERTLHLKCKDGYRLACCILNWTLKTYVQCYPLETCSISNPWSRYGSEELHRYLDDWGIPGDINNLDMKCHIPSNEELAAARSLLEKFLIPELVKLQEWASKKIVLSRDIVHRSLNIVLNSLLGASLSLPMWPGEQLL</sequence>
<dbReference type="Pfam" id="PF16507">
    <property type="entry name" value="HEAT_PSME4_mid"/>
    <property type="match status" value="1"/>
</dbReference>
<feature type="domain" description="Proteasome activator Blm10 middle HEAT repeats region" evidence="1">
    <location>
        <begin position="9"/>
        <end position="422"/>
    </location>
</feature>
<dbReference type="GO" id="GO:0070628">
    <property type="term" value="F:proteasome binding"/>
    <property type="evidence" value="ECO:0007669"/>
    <property type="project" value="InterPro"/>
</dbReference>
<dbReference type="GO" id="GO:0005829">
    <property type="term" value="C:cytosol"/>
    <property type="evidence" value="ECO:0007669"/>
    <property type="project" value="TreeGrafter"/>
</dbReference>